<evidence type="ECO:0000256" key="2">
    <source>
        <dbReference type="SAM" id="Phobius"/>
    </source>
</evidence>
<dbReference type="Proteomes" id="UP000070539">
    <property type="component" value="Unassembled WGS sequence"/>
</dbReference>
<dbReference type="AlphaFoldDB" id="A0A136WD87"/>
<dbReference type="EMBL" id="LRVM01000007">
    <property type="protein sequence ID" value="KXL52446.1"/>
    <property type="molecule type" value="Genomic_DNA"/>
</dbReference>
<reference evidence="5 6" key="1">
    <citation type="submission" date="2016-01" db="EMBL/GenBank/DDBJ databases">
        <title>Genome sequence of Clostridium neopropionicum X4, DSM-3847.</title>
        <authorList>
            <person name="Poehlein A."/>
            <person name="Beck M.H."/>
            <person name="Bengelsdorf F.R."/>
            <person name="Daniel R."/>
            <person name="Duerre P."/>
        </authorList>
    </citation>
    <scope>NUCLEOTIDE SEQUENCE [LARGE SCALE GENOMIC DNA]</scope>
    <source>
        <strain evidence="5 6">DSM-3847</strain>
    </source>
</reference>
<proteinExistence type="predicted"/>
<feature type="transmembrane region" description="Helical" evidence="2">
    <location>
        <begin position="80"/>
        <end position="98"/>
    </location>
</feature>
<accession>A0A136WD87</accession>
<keyword evidence="2" id="KW-0472">Membrane</keyword>
<feature type="domain" description="RND related alpha-helical hairpin" evidence="3">
    <location>
        <begin position="173"/>
        <end position="269"/>
    </location>
</feature>
<comment type="caution">
    <text evidence="5">The sequence shown here is derived from an EMBL/GenBank/DDBJ whole genome shotgun (WGS) entry which is preliminary data.</text>
</comment>
<evidence type="ECO:0000313" key="6">
    <source>
        <dbReference type="Proteomes" id="UP000070539"/>
    </source>
</evidence>
<dbReference type="InterPro" id="IPR058709">
    <property type="entry name" value="BSH_RND-rel"/>
</dbReference>
<dbReference type="STRING" id="36847.CLNEO_21420"/>
<evidence type="ECO:0000259" key="3">
    <source>
        <dbReference type="Pfam" id="PF26012"/>
    </source>
</evidence>
<dbReference type="Pfam" id="PF26018">
    <property type="entry name" value="BSH_RND_rel"/>
    <property type="match status" value="1"/>
</dbReference>
<evidence type="ECO:0000256" key="1">
    <source>
        <dbReference type="SAM" id="MobiDB-lite"/>
    </source>
</evidence>
<dbReference type="OrthoDB" id="1834786at2"/>
<dbReference type="RefSeq" id="WP_066088684.1">
    <property type="nucleotide sequence ID" value="NZ_LRVM01000007.1"/>
</dbReference>
<feature type="domain" description="RND related barrel-sandwich hybrid" evidence="4">
    <location>
        <begin position="134"/>
        <end position="330"/>
    </location>
</feature>
<keyword evidence="6" id="KW-1185">Reference proteome</keyword>
<dbReference type="InterPro" id="IPR058728">
    <property type="entry name" value="HH_RND-rel"/>
</dbReference>
<keyword evidence="2" id="KW-1133">Transmembrane helix</keyword>
<feature type="region of interest" description="Disordered" evidence="1">
    <location>
        <begin position="1"/>
        <end position="74"/>
    </location>
</feature>
<evidence type="ECO:0000259" key="4">
    <source>
        <dbReference type="Pfam" id="PF26018"/>
    </source>
</evidence>
<gene>
    <name evidence="5" type="ORF">CLNEO_21420</name>
</gene>
<evidence type="ECO:0000313" key="5">
    <source>
        <dbReference type="EMBL" id="KXL52446.1"/>
    </source>
</evidence>
<protein>
    <submittedName>
        <fullName evidence="5">HlyD family secretion protein</fullName>
    </submittedName>
</protein>
<dbReference type="Pfam" id="PF26012">
    <property type="entry name" value="HH_RND_rel"/>
    <property type="match status" value="1"/>
</dbReference>
<keyword evidence="2" id="KW-0812">Transmembrane</keyword>
<organism evidence="5 6">
    <name type="scientific">Anaerotignum neopropionicum</name>
    <dbReference type="NCBI Taxonomy" id="36847"/>
    <lineage>
        <taxon>Bacteria</taxon>
        <taxon>Bacillati</taxon>
        <taxon>Bacillota</taxon>
        <taxon>Clostridia</taxon>
        <taxon>Lachnospirales</taxon>
        <taxon>Anaerotignaceae</taxon>
        <taxon>Anaerotignum</taxon>
    </lineage>
</organism>
<name>A0A136WD87_9FIRM</name>
<sequence>MEKDSSKNRKKRPQQKGQREPSQQKRQRQAPQSMGAYPAKGSLYSTGSAYGQNRGERINSQAPPQREVQRTRKRTRHIRVSRVLPMFVFMVIAIYLFGQMITMTAKSSDVNVETIDYGGIDTPARYTGLIVRDEYVTTSDRTGQPFYQFSEGDYISKNAVVCTVKDTSSTVALEDKLDKLDKDILKSQKSRSDLSVFSEDIARIEENIQGAVDSYAGKTTKTDASYFYDLKEQVQGFMTQRNEIWLTENVDSLTQLTEEKTQYEQQLAQSMSSIRSEESGILAFSYDGLEETFTPETLDGVTKGQIGGSKTKYISKAKAVAQGDPLFKIVTSNLWYIVSYLPNSEVLNWKKGQSKILNLQLDDDVLKINTKIESIELGDKETKVVFSSYEQMDRFIGRRVVEFYFEQTTIEGLKVPNDAIVEKSLIRLPKDCITESLGNKGVLLVNGSNAKFLAITIVSYDDEYDYINQNGELKLGDVILRGTGENAVHYTVSDLTPKPGVYVANSSMAKFVPIDIIDQNQEYAIIRSGTAYGLQAYDLIVSDAKNITDGQNLY</sequence>